<reference evidence="1 2" key="1">
    <citation type="submission" date="2024-01" db="EMBL/GenBank/DDBJ databases">
        <title>The genomes of 5 underutilized Papilionoideae crops provide insights into root nodulation and disease resistanc.</title>
        <authorList>
            <person name="Jiang F."/>
        </authorList>
    </citation>
    <scope>NUCLEOTIDE SEQUENCE [LARGE SCALE GENOMIC DNA]</scope>
    <source>
        <strain evidence="1">JINMINGXINNONG_FW02</strain>
        <tissue evidence="1">Leaves</tissue>
    </source>
</reference>
<dbReference type="Proteomes" id="UP001374584">
    <property type="component" value="Unassembled WGS sequence"/>
</dbReference>
<comment type="caution">
    <text evidence="1">The sequence shown here is derived from an EMBL/GenBank/DDBJ whole genome shotgun (WGS) entry which is preliminary data.</text>
</comment>
<dbReference type="AlphaFoldDB" id="A0AAN9KZK5"/>
<keyword evidence="2" id="KW-1185">Reference proteome</keyword>
<name>A0AAN9KZK5_PHACN</name>
<organism evidence="1 2">
    <name type="scientific">Phaseolus coccineus</name>
    <name type="common">Scarlet runner bean</name>
    <name type="synonym">Phaseolus multiflorus</name>
    <dbReference type="NCBI Taxonomy" id="3886"/>
    <lineage>
        <taxon>Eukaryota</taxon>
        <taxon>Viridiplantae</taxon>
        <taxon>Streptophyta</taxon>
        <taxon>Embryophyta</taxon>
        <taxon>Tracheophyta</taxon>
        <taxon>Spermatophyta</taxon>
        <taxon>Magnoliopsida</taxon>
        <taxon>eudicotyledons</taxon>
        <taxon>Gunneridae</taxon>
        <taxon>Pentapetalae</taxon>
        <taxon>rosids</taxon>
        <taxon>fabids</taxon>
        <taxon>Fabales</taxon>
        <taxon>Fabaceae</taxon>
        <taxon>Papilionoideae</taxon>
        <taxon>50 kb inversion clade</taxon>
        <taxon>NPAAA clade</taxon>
        <taxon>indigoferoid/millettioid clade</taxon>
        <taxon>Phaseoleae</taxon>
        <taxon>Phaseolus</taxon>
    </lineage>
</organism>
<protein>
    <submittedName>
        <fullName evidence="1">Uncharacterized protein</fullName>
    </submittedName>
</protein>
<evidence type="ECO:0000313" key="1">
    <source>
        <dbReference type="EMBL" id="KAK7325886.1"/>
    </source>
</evidence>
<dbReference type="EMBL" id="JAYMYR010000099">
    <property type="protein sequence ID" value="KAK7325886.1"/>
    <property type="molecule type" value="Genomic_DNA"/>
</dbReference>
<proteinExistence type="predicted"/>
<gene>
    <name evidence="1" type="ORF">VNO80_33711</name>
</gene>
<evidence type="ECO:0000313" key="2">
    <source>
        <dbReference type="Proteomes" id="UP001374584"/>
    </source>
</evidence>
<accession>A0AAN9KZK5</accession>
<sequence length="135" mass="14281">MHPPSRCACFVVKASHNAHCMVDPPTWVGVTHGGAGSGGRCRFRPTFNLVRENVMCSCGTLVGFGVWLISTLVSNKIGGMASHRSREGGHHVWLVTGRGYCLVPLGKGFIFGLVAATRGKARSHCVGSPSTIFAS</sequence>